<organism evidence="2 3">
    <name type="scientific">Collybiopsis confluens</name>
    <dbReference type="NCBI Taxonomy" id="2823264"/>
    <lineage>
        <taxon>Eukaryota</taxon>
        <taxon>Fungi</taxon>
        <taxon>Dikarya</taxon>
        <taxon>Basidiomycota</taxon>
        <taxon>Agaricomycotina</taxon>
        <taxon>Agaricomycetes</taxon>
        <taxon>Agaricomycetidae</taxon>
        <taxon>Agaricales</taxon>
        <taxon>Marasmiineae</taxon>
        <taxon>Omphalotaceae</taxon>
        <taxon>Collybiopsis</taxon>
    </lineage>
</organism>
<evidence type="ECO:0000313" key="2">
    <source>
        <dbReference type="EMBL" id="KAF5346986.1"/>
    </source>
</evidence>
<dbReference type="InterPro" id="IPR012664">
    <property type="entry name" value="CHP02452"/>
</dbReference>
<evidence type="ECO:0000313" key="3">
    <source>
        <dbReference type="Proteomes" id="UP000518752"/>
    </source>
</evidence>
<dbReference type="AlphaFoldDB" id="A0A8H5CS34"/>
<dbReference type="OrthoDB" id="9985428at2759"/>
<dbReference type="Pfam" id="PF10021">
    <property type="entry name" value="PARG_cat_microb"/>
    <property type="match status" value="1"/>
</dbReference>
<proteinExistence type="predicted"/>
<keyword evidence="3" id="KW-1185">Reference proteome</keyword>
<evidence type="ECO:0000259" key="1">
    <source>
        <dbReference type="Pfam" id="PF10021"/>
    </source>
</evidence>
<dbReference type="PANTHER" id="PTHR35596:SF1">
    <property type="entry name" value="MICROBIAL-TYPE PARG CATALYTIC DOMAIN-CONTAINING PROTEIN"/>
    <property type="match status" value="1"/>
</dbReference>
<protein>
    <recommendedName>
        <fullName evidence="1">Microbial-type PARG catalytic domain-containing protein</fullName>
    </recommendedName>
</protein>
<dbReference type="InterPro" id="IPR019261">
    <property type="entry name" value="PARG_cat_microbial"/>
</dbReference>
<accession>A0A8H5CS34</accession>
<reference evidence="2 3" key="1">
    <citation type="journal article" date="2020" name="ISME J.">
        <title>Uncovering the hidden diversity of litter-decomposition mechanisms in mushroom-forming fungi.</title>
        <authorList>
            <person name="Floudas D."/>
            <person name="Bentzer J."/>
            <person name="Ahren D."/>
            <person name="Johansson T."/>
            <person name="Persson P."/>
            <person name="Tunlid A."/>
        </authorList>
    </citation>
    <scope>NUCLEOTIDE SEQUENCE [LARGE SCALE GENOMIC DNA]</scope>
    <source>
        <strain evidence="2 3">CBS 406.79</strain>
    </source>
</reference>
<dbReference type="PANTHER" id="PTHR35596">
    <property type="entry name" value="DUF2263 DOMAIN-CONTAINING PROTEIN"/>
    <property type="match status" value="1"/>
</dbReference>
<dbReference type="PIRSF" id="PIRSF014899">
    <property type="entry name" value="UCP014899"/>
    <property type="match status" value="1"/>
</dbReference>
<dbReference type="InterPro" id="IPR043472">
    <property type="entry name" value="Macro_dom-like"/>
</dbReference>
<name>A0A8H5CS34_9AGAR</name>
<comment type="caution">
    <text evidence="2">The sequence shown here is derived from an EMBL/GenBank/DDBJ whole genome shotgun (WGS) entry which is preliminary data.</text>
</comment>
<dbReference type="Gene3D" id="3.40.220.10">
    <property type="entry name" value="Leucine Aminopeptidase, subunit E, domain 1"/>
    <property type="match status" value="1"/>
</dbReference>
<dbReference type="Proteomes" id="UP000518752">
    <property type="component" value="Unassembled WGS sequence"/>
</dbReference>
<sequence>MAETVTVSKCTLTWAQRRAVSIDTINRTPDIVAEHTSQGATLDSTFLSEQMKALPELSTTQTEARKASRVEVINSDSFTLARRLIDEDTENATGKVAVLNLASDRYPGGGWDATLSKTQEEALCYSSTLFRTLLPSYYPWPNRGPKSVAGVYSPGVVIFKDDLDHNCVDLPTTDRRIVSVITVAAPCAPPLTPDKQLFMLERDLRDSREKIRLVYRMAAWDGRTILVLGAMGCGAYACPPRLVASEMRDILLEPEFKARFTKIVFAVYSVPGNGERNFSVFRDVFQDVEV</sequence>
<dbReference type="EMBL" id="JAACJN010000345">
    <property type="protein sequence ID" value="KAF5346986.1"/>
    <property type="molecule type" value="Genomic_DNA"/>
</dbReference>
<dbReference type="NCBIfam" id="TIGR02452">
    <property type="entry name" value="TIGR02452 family protein"/>
    <property type="match status" value="1"/>
</dbReference>
<gene>
    <name evidence="2" type="ORF">D9757_013394</name>
</gene>
<feature type="domain" description="Microbial-type PARG catalytic" evidence="1">
    <location>
        <begin position="55"/>
        <end position="161"/>
    </location>
</feature>